<evidence type="ECO:0000313" key="2">
    <source>
        <dbReference type="Proteomes" id="UP000219993"/>
    </source>
</evidence>
<dbReference type="Proteomes" id="UP000219993">
    <property type="component" value="Chromosome"/>
</dbReference>
<keyword evidence="2" id="KW-1185">Reference proteome</keyword>
<protein>
    <submittedName>
        <fullName evidence="1">Uncharacterized protein</fullName>
    </submittedName>
</protein>
<accession>A0A291P583</accession>
<proteinExistence type="predicted"/>
<sequence>MLEDMHGDKVIIEKTDGRQLGPVAASVQKSTVYIPHAREPIEMGDVL</sequence>
<dbReference type="KEGG" id="hbe:BEI_1031"/>
<reference evidence="1 2" key="1">
    <citation type="journal article" date="2017" name="Sci. Rep.">
        <title>Revealing the Saline Adaptation Strategies of the Halophilic Bacterium Halomonas beimenensis through High-throughput Omics and Transposon Mutagenesis Approaches.</title>
        <authorList>
            <person name="Chen Y.H."/>
            <person name="Lin S.S."/>
            <person name="Shyu Y.T."/>
        </authorList>
    </citation>
    <scope>NUCLEOTIDE SEQUENCE [LARGE SCALE GENOMIC DNA]</scope>
    <source>
        <strain evidence="1 2">NTU-111</strain>
    </source>
</reference>
<evidence type="ECO:0000313" key="1">
    <source>
        <dbReference type="EMBL" id="ATJ82018.1"/>
    </source>
</evidence>
<organism evidence="1 2">
    <name type="scientific">Halomonas beimenensis</name>
    <dbReference type="NCBI Taxonomy" id="475662"/>
    <lineage>
        <taxon>Bacteria</taxon>
        <taxon>Pseudomonadati</taxon>
        <taxon>Pseudomonadota</taxon>
        <taxon>Gammaproteobacteria</taxon>
        <taxon>Oceanospirillales</taxon>
        <taxon>Halomonadaceae</taxon>
        <taxon>Halomonas</taxon>
    </lineage>
</organism>
<dbReference type="RefSeq" id="WP_193765159.1">
    <property type="nucleotide sequence ID" value="NZ_BAAADT010000030.1"/>
</dbReference>
<gene>
    <name evidence="1" type="ORF">BEI_1031</name>
</gene>
<dbReference type="EMBL" id="CP021435">
    <property type="protein sequence ID" value="ATJ82018.1"/>
    <property type="molecule type" value="Genomic_DNA"/>
</dbReference>
<dbReference type="AlphaFoldDB" id="A0A291P583"/>
<name>A0A291P583_9GAMM</name>